<reference evidence="2" key="1">
    <citation type="journal article" date="2018" name="Sci. Rep.">
        <title>Lignite coal burning seam in the remote Altai Mountains harbors a hydrogen-driven thermophilic microbial community.</title>
        <authorList>
            <person name="Kadnikov V.V."/>
            <person name="Mardanov A.V."/>
            <person name="Ivasenko D.A."/>
            <person name="Antsiferov D.V."/>
            <person name="Beletsky A.V."/>
            <person name="Karnachuk O.V."/>
            <person name="Ravin N.V."/>
        </authorList>
    </citation>
    <scope>NUCLEOTIDE SEQUENCE [LARGE SCALE GENOMIC DNA]</scope>
</reference>
<organism evidence="1 2">
    <name type="scientific">Candidatus Carbonibacillus altaicus</name>
    <dbReference type="NCBI Taxonomy" id="2163959"/>
    <lineage>
        <taxon>Bacteria</taxon>
        <taxon>Bacillati</taxon>
        <taxon>Bacillota</taxon>
        <taxon>Bacilli</taxon>
        <taxon>Bacillales</taxon>
        <taxon>Candidatus Carbonibacillus</taxon>
    </lineage>
</organism>
<sequence length="39" mass="4283">MRVHTFCSVRPSKTTDRKETAMIKSAYGAACASRSSLAY</sequence>
<dbReference type="AlphaFoldDB" id="A0A2R6XZK1"/>
<accession>A0A2R6XZK1</accession>
<dbReference type="EMBL" id="PEBX01000065">
    <property type="protein sequence ID" value="PTQ55857.1"/>
    <property type="molecule type" value="Genomic_DNA"/>
</dbReference>
<dbReference type="Proteomes" id="UP000244338">
    <property type="component" value="Unassembled WGS sequence"/>
</dbReference>
<evidence type="ECO:0000313" key="2">
    <source>
        <dbReference type="Proteomes" id="UP000244338"/>
    </source>
</evidence>
<comment type="caution">
    <text evidence="1">The sequence shown here is derived from an EMBL/GenBank/DDBJ whole genome shotgun (WGS) entry which is preliminary data.</text>
</comment>
<protein>
    <submittedName>
        <fullName evidence="1">Uncharacterized protein</fullName>
    </submittedName>
</protein>
<proteinExistence type="predicted"/>
<name>A0A2R6XZK1_9BACL</name>
<evidence type="ECO:0000313" key="1">
    <source>
        <dbReference type="EMBL" id="PTQ55857.1"/>
    </source>
</evidence>
<gene>
    <name evidence="1" type="ORF">BSOLF_1314</name>
</gene>